<dbReference type="RefSeq" id="WP_058693659.1">
    <property type="nucleotide sequence ID" value="NZ_CABJDW020000016.1"/>
</dbReference>
<protein>
    <submittedName>
        <fullName evidence="1">Uncharacterized protein</fullName>
    </submittedName>
</protein>
<accession>A0A4P9C9P0</accession>
<gene>
    <name evidence="1" type="ORF">CPZ25_008680</name>
</gene>
<dbReference type="EMBL" id="CP029487">
    <property type="protein sequence ID" value="QCT71402.1"/>
    <property type="molecule type" value="Genomic_DNA"/>
</dbReference>
<dbReference type="KEGG" id="emt:CPZ25_008680"/>
<keyword evidence="2" id="KW-1185">Reference proteome</keyword>
<dbReference type="Proteomes" id="UP000218387">
    <property type="component" value="Chromosome"/>
</dbReference>
<sequence length="116" mass="13464">MDGITNQKEYVEKNARIVEEKIASVETLIQAGEDKMVVRAAFKELKQFVRTEYDTFHKKKYFGTYIFDCYHPLVEGIHTSALGETRVNATVENIREAVQEAHEVLENWRANVNDKQ</sequence>
<reference evidence="1 2" key="1">
    <citation type="submission" date="2018-05" db="EMBL/GenBank/DDBJ databases">
        <title>Genome comparison of Eubacterium sp.</title>
        <authorList>
            <person name="Feng Y."/>
            <person name="Sanchez-Andrea I."/>
            <person name="Stams A.J.M."/>
            <person name="De Vos W.M."/>
        </authorList>
    </citation>
    <scope>NUCLEOTIDE SEQUENCE [LARGE SCALE GENOMIC DNA]</scope>
    <source>
        <strain evidence="1 2">YI</strain>
    </source>
</reference>
<dbReference type="AlphaFoldDB" id="A0A4P9C9P0"/>
<evidence type="ECO:0000313" key="1">
    <source>
        <dbReference type="EMBL" id="QCT71402.1"/>
    </source>
</evidence>
<organism evidence="1 2">
    <name type="scientific">Eubacterium maltosivorans</name>
    <dbReference type="NCBI Taxonomy" id="2041044"/>
    <lineage>
        <taxon>Bacteria</taxon>
        <taxon>Bacillati</taxon>
        <taxon>Bacillota</taxon>
        <taxon>Clostridia</taxon>
        <taxon>Eubacteriales</taxon>
        <taxon>Eubacteriaceae</taxon>
        <taxon>Eubacterium</taxon>
    </lineage>
</organism>
<proteinExistence type="predicted"/>
<evidence type="ECO:0000313" key="2">
    <source>
        <dbReference type="Proteomes" id="UP000218387"/>
    </source>
</evidence>
<name>A0A4P9C9P0_EUBML</name>